<dbReference type="Pfam" id="PF03795">
    <property type="entry name" value="YCII"/>
    <property type="match status" value="1"/>
</dbReference>
<evidence type="ECO:0000259" key="2">
    <source>
        <dbReference type="Pfam" id="PF03795"/>
    </source>
</evidence>
<evidence type="ECO:0000313" key="4">
    <source>
        <dbReference type="Proteomes" id="UP001597261"/>
    </source>
</evidence>
<dbReference type="InterPro" id="IPR005545">
    <property type="entry name" value="YCII"/>
</dbReference>
<sequence length="116" mass="12406">MKHYLLSVVQPSGGQPPAPEALAGIERRLGVLHRELRDAGAWVFAGGLDGPETATVLRPTDGDVLITDGPYAEGKEYLGGICLIKAPDLDAALEWGRRATWATTLPIEVRPFMGEA</sequence>
<reference evidence="4" key="1">
    <citation type="journal article" date="2019" name="Int. J. Syst. Evol. Microbiol.">
        <title>The Global Catalogue of Microorganisms (GCM) 10K type strain sequencing project: providing services to taxonomists for standard genome sequencing and annotation.</title>
        <authorList>
            <consortium name="The Broad Institute Genomics Platform"/>
            <consortium name="The Broad Institute Genome Sequencing Center for Infectious Disease"/>
            <person name="Wu L."/>
            <person name="Ma J."/>
        </authorList>
    </citation>
    <scope>NUCLEOTIDE SEQUENCE [LARGE SCALE GENOMIC DNA]</scope>
    <source>
        <strain evidence="4">CGMCC 1.12470</strain>
    </source>
</reference>
<dbReference type="SUPFAM" id="SSF54909">
    <property type="entry name" value="Dimeric alpha+beta barrel"/>
    <property type="match status" value="1"/>
</dbReference>
<accession>A0ABW4J209</accession>
<dbReference type="Proteomes" id="UP001597261">
    <property type="component" value="Unassembled WGS sequence"/>
</dbReference>
<dbReference type="Gene3D" id="3.30.70.1060">
    <property type="entry name" value="Dimeric alpha+beta barrel"/>
    <property type="match status" value="1"/>
</dbReference>
<comment type="similarity">
    <text evidence="1">Belongs to the YciI family.</text>
</comment>
<evidence type="ECO:0000313" key="3">
    <source>
        <dbReference type="EMBL" id="MFD1663650.1"/>
    </source>
</evidence>
<protein>
    <submittedName>
        <fullName evidence="3">YciI family protein</fullName>
    </submittedName>
</protein>
<comment type="caution">
    <text evidence="3">The sequence shown here is derived from an EMBL/GenBank/DDBJ whole genome shotgun (WGS) entry which is preliminary data.</text>
</comment>
<proteinExistence type="inferred from homology"/>
<evidence type="ECO:0000256" key="1">
    <source>
        <dbReference type="ARBA" id="ARBA00007689"/>
    </source>
</evidence>
<dbReference type="RefSeq" id="WP_381092544.1">
    <property type="nucleotide sequence ID" value="NZ_JBHUDX010000155.1"/>
</dbReference>
<dbReference type="PANTHER" id="PTHR35174">
    <property type="entry name" value="BLL7171 PROTEIN-RELATED"/>
    <property type="match status" value="1"/>
</dbReference>
<gene>
    <name evidence="3" type="ORF">ACFSL4_37205</name>
</gene>
<name>A0ABW4J209_9ACTN</name>
<dbReference type="EMBL" id="JBHUDX010000155">
    <property type="protein sequence ID" value="MFD1663650.1"/>
    <property type="molecule type" value="Genomic_DNA"/>
</dbReference>
<keyword evidence="4" id="KW-1185">Reference proteome</keyword>
<dbReference type="InterPro" id="IPR011008">
    <property type="entry name" value="Dimeric_a/b-barrel"/>
</dbReference>
<organism evidence="3 4">
    <name type="scientific">Streptomyces caeni</name>
    <dbReference type="NCBI Taxonomy" id="2307231"/>
    <lineage>
        <taxon>Bacteria</taxon>
        <taxon>Bacillati</taxon>
        <taxon>Actinomycetota</taxon>
        <taxon>Actinomycetes</taxon>
        <taxon>Kitasatosporales</taxon>
        <taxon>Streptomycetaceae</taxon>
        <taxon>Streptomyces</taxon>
    </lineage>
</organism>
<dbReference type="PANTHER" id="PTHR35174:SF3">
    <property type="entry name" value="BLL7171 PROTEIN"/>
    <property type="match status" value="1"/>
</dbReference>
<feature type="domain" description="YCII-related" evidence="2">
    <location>
        <begin position="33"/>
        <end position="99"/>
    </location>
</feature>